<dbReference type="RefSeq" id="WP_043571859.1">
    <property type="nucleotide sequence ID" value="NZ_CP022752.1"/>
</dbReference>
<evidence type="ECO:0000313" key="2">
    <source>
        <dbReference type="EMBL" id="ASU78330.1"/>
    </source>
</evidence>
<sequence>MEKSTTYRIGIIGVGPRGLSVLERIIENARDEIGNPITIELVDSHSFGAGEVWRTDQPSDLIMNIVASQITAFTDDTVEMAGPVREGPNLYEWARGVVSGRIRGNFSEEILDEAEQVDENSYCRRAFYGHYLEWVYTRLVKNLPGNIEIREHRRRANSVVNTVRGDQLIGLMDGTMIEVDDVVLAVGHGTVDLSSGEEAAENFAAATNGLYYPPANPADVSLEMIEPSRKVLIRGLGLCFFDYMALLTTGRGGRFVRTDQELSYVPSGREPHIVCGSRRGVPLHGRADNEKGDRRYEPRFLTADRIADLRSKEGNGNALNFRHDCWPLIAKEVETVYYTRLLANISSEEHSHEFRELYETVPWSSSSEREILRKFRIPEEDFWDWSRISQPWRHSDVESVDSWRSFIRSYLAADVREARRGNVSSALKAAVDVLRDIRNELRYVMNNGGVDGESYKSDVEGWFNSLHSFLSIGPPWNRIEEMVALSDAGVLEMTGPRFKVDLDRESGKFIGKSCVPGDEHESTTLIDAMLPSTDLNRTRNSVLANLHHGRQLTNFTVKSSASSDYMTGGIAVTERPFRVIRPDGSAHPNRYVFGVPTEGANWVTGTGIRPNVNSITLGDSDAIARSVLGLPTETCLPTGQWKQNT</sequence>
<dbReference type="AlphaFoldDB" id="A0A223RR56"/>
<dbReference type="Pfam" id="PF13454">
    <property type="entry name" value="NAD_binding_9"/>
    <property type="match status" value="1"/>
</dbReference>
<dbReference type="Proteomes" id="UP000215043">
    <property type="component" value="Chromosome"/>
</dbReference>
<dbReference type="InterPro" id="IPR052189">
    <property type="entry name" value="L-asp_N-monooxygenase_NS-form"/>
</dbReference>
<feature type="domain" description="FAD-dependent urate hydroxylase HpyO/Asp monooxygenase CreE-like FAD/NAD(P)-binding" evidence="1">
    <location>
        <begin position="11"/>
        <end position="188"/>
    </location>
</feature>
<evidence type="ECO:0000313" key="3">
    <source>
        <dbReference type="Proteomes" id="UP000215043"/>
    </source>
</evidence>
<dbReference type="PANTHER" id="PTHR40254">
    <property type="entry name" value="BLR0577 PROTEIN"/>
    <property type="match status" value="1"/>
</dbReference>
<protein>
    <recommendedName>
        <fullName evidence="1">FAD-dependent urate hydroxylase HpyO/Asp monooxygenase CreE-like FAD/NAD(P)-binding domain-containing protein</fullName>
    </recommendedName>
</protein>
<reference evidence="2 3" key="1">
    <citation type="submission" date="2017-08" db="EMBL/GenBank/DDBJ databases">
        <title>The complete genome sequence of moderately halophilic actinomycete Actinopolyspora erythraea YIM 90600, the producer of novel erythromycin, novel actinopolysporins A-C and tubercidin.</title>
        <authorList>
            <person name="Yin M."/>
            <person name="Tang S."/>
        </authorList>
    </citation>
    <scope>NUCLEOTIDE SEQUENCE [LARGE SCALE GENOMIC DNA]</scope>
    <source>
        <strain evidence="2 3">YIM 90600</strain>
    </source>
</reference>
<name>A0A223RR56_9ACTN</name>
<dbReference type="PANTHER" id="PTHR40254:SF1">
    <property type="entry name" value="BLR0577 PROTEIN"/>
    <property type="match status" value="1"/>
</dbReference>
<gene>
    <name evidence="2" type="ORF">CDG81_08535</name>
</gene>
<dbReference type="InterPro" id="IPR036188">
    <property type="entry name" value="FAD/NAD-bd_sf"/>
</dbReference>
<evidence type="ECO:0000259" key="1">
    <source>
        <dbReference type="Pfam" id="PF13454"/>
    </source>
</evidence>
<dbReference type="KEGG" id="aey:CDG81_08535"/>
<dbReference type="InterPro" id="IPR038732">
    <property type="entry name" value="HpyO/CreE_NAD-binding"/>
</dbReference>
<dbReference type="EMBL" id="CP022752">
    <property type="protein sequence ID" value="ASU78330.1"/>
    <property type="molecule type" value="Genomic_DNA"/>
</dbReference>
<accession>A0A223RR56</accession>
<dbReference type="SUPFAM" id="SSF51905">
    <property type="entry name" value="FAD/NAD(P)-binding domain"/>
    <property type="match status" value="1"/>
</dbReference>
<organism evidence="2 3">
    <name type="scientific">Actinopolyspora erythraea</name>
    <dbReference type="NCBI Taxonomy" id="414996"/>
    <lineage>
        <taxon>Bacteria</taxon>
        <taxon>Bacillati</taxon>
        <taxon>Actinomycetota</taxon>
        <taxon>Actinomycetes</taxon>
        <taxon>Actinopolysporales</taxon>
        <taxon>Actinopolysporaceae</taxon>
        <taxon>Actinopolyspora</taxon>
    </lineage>
</organism>
<dbReference type="OrthoDB" id="3653265at2"/>
<proteinExistence type="predicted"/>